<gene>
    <name evidence="2" type="ORF">CN495_32490</name>
</gene>
<dbReference type="InterPro" id="IPR027624">
    <property type="entry name" value="TOMM_cyclo_SagD"/>
</dbReference>
<dbReference type="Gene3D" id="3.30.1330.230">
    <property type="match status" value="1"/>
</dbReference>
<name>A0ABD6RWZ3_BACTU</name>
<evidence type="ECO:0000313" key="2">
    <source>
        <dbReference type="EMBL" id="PER42599.1"/>
    </source>
</evidence>
<dbReference type="Gene3D" id="3.30.40.250">
    <property type="match status" value="1"/>
</dbReference>
<organism evidence="2 3">
    <name type="scientific">Bacillus thuringiensis</name>
    <dbReference type="NCBI Taxonomy" id="1428"/>
    <lineage>
        <taxon>Bacteria</taxon>
        <taxon>Bacillati</taxon>
        <taxon>Bacillota</taxon>
        <taxon>Bacilli</taxon>
        <taxon>Bacillales</taxon>
        <taxon>Bacillaceae</taxon>
        <taxon>Bacillus</taxon>
        <taxon>Bacillus cereus group</taxon>
    </lineage>
</organism>
<dbReference type="Proteomes" id="UP000219897">
    <property type="component" value="Unassembled WGS sequence"/>
</dbReference>
<dbReference type="PANTHER" id="PTHR37809">
    <property type="entry name" value="RIBOSOMAL PROTEIN S12 METHYLTHIOTRANSFERASE ACCESSORY FACTOR YCAO"/>
    <property type="match status" value="1"/>
</dbReference>
<dbReference type="RefSeq" id="WP_098223295.1">
    <property type="nucleotide sequence ID" value="NZ_NTVJ01000137.1"/>
</dbReference>
<dbReference type="AlphaFoldDB" id="A0ABD6RWZ3"/>
<evidence type="ECO:0000313" key="3">
    <source>
        <dbReference type="Proteomes" id="UP000219897"/>
    </source>
</evidence>
<proteinExistence type="predicted"/>
<comment type="caution">
    <text evidence="2">The sequence shown here is derived from an EMBL/GenBank/DDBJ whole genome shotgun (WGS) entry which is preliminary data.</text>
</comment>
<feature type="domain" description="YcaO" evidence="1">
    <location>
        <begin position="193"/>
        <end position="568"/>
    </location>
</feature>
<evidence type="ECO:0000259" key="1">
    <source>
        <dbReference type="PROSITE" id="PS51664"/>
    </source>
</evidence>
<dbReference type="NCBIfam" id="TIGR03604">
    <property type="entry name" value="TOMM_cyclo_SagD"/>
    <property type="match status" value="1"/>
</dbReference>
<dbReference type="Gene3D" id="3.30.160.660">
    <property type="match status" value="1"/>
</dbReference>
<protein>
    <recommendedName>
        <fullName evidence="1">YcaO domain-containing protein</fullName>
    </recommendedName>
</protein>
<dbReference type="InterPro" id="IPR003776">
    <property type="entry name" value="YcaO-like_dom"/>
</dbReference>
<reference evidence="2 3" key="1">
    <citation type="submission" date="2017-09" db="EMBL/GenBank/DDBJ databases">
        <title>Large-scale bioinformatics analysis of Bacillus genomes uncovers conserved roles of natural products in bacterial physiology.</title>
        <authorList>
            <consortium name="Agbiome Team Llc"/>
            <person name="Bleich R.M."/>
            <person name="Kirk G.J."/>
            <person name="Santa Maria K.C."/>
            <person name="Allen S.E."/>
            <person name="Farag S."/>
            <person name="Shank E.A."/>
            <person name="Bowers A."/>
        </authorList>
    </citation>
    <scope>NUCLEOTIDE SEQUENCE [LARGE SCALE GENOMIC DNA]</scope>
    <source>
        <strain evidence="2 3">AFS005140</strain>
    </source>
</reference>
<dbReference type="PANTHER" id="PTHR37809:SF1">
    <property type="entry name" value="RIBOSOMAL PROTEIN S12 METHYLTHIOTRANSFERASE ACCESSORY FACTOR YCAO"/>
    <property type="match status" value="1"/>
</dbReference>
<accession>A0ABD6RWZ3</accession>
<sequence length="568" mass="66696">MKIKKLISDQKFNLEGLKRLKINEFYAFLILDQVIFINLTEKFLKKFEYTMQYYLQNKIDNHLTLSIDKVYVNDKEQVDKAKELISKKSVDLSDEILLFVDIYTNKETLFSLLMPYYLEEKAELNINEIINENKTIKKEKYNYRKLEMNELADDAKAYLDSRVNHRAFVDFNSKYFPAVGVEFNTKKNYIESGFGRSSNYHDSFNIAYLEAVERLSSQFYAYKNEDKYGSYNELKEEAINPSEFILASSKRNKFIPYTDDLKIYWTKAESIREKSTKFIPEQISVFGDSFFRNKEKMNRYIYDSSNGVSLGGSYAEAVFHGLLELIERDNFLTTWYGKIPANQVNWRKLNFDNDFKTLLKEVTDDGYEVHLFDTTMELAIPSYWALIINRNKDCHMFAYNAAGCHPVEIQAAKSALLEAIVGITIHEENNKINGKKQLDDVTEFEDHVNYYNSSVREEDFNFALKQNNNVENRKQFGNCFSGKTIEEDLGKLFEKILELYKDVYVVNLTSKSMQEKNLYVVKVIVPGMLPMTFGTQNERYDVERIKKERERRGLSTEYEKNIAPHPFP</sequence>
<dbReference type="PROSITE" id="PS51664">
    <property type="entry name" value="YCAO"/>
    <property type="match status" value="1"/>
</dbReference>
<dbReference type="EMBL" id="NTYF01000190">
    <property type="protein sequence ID" value="PER42599.1"/>
    <property type="molecule type" value="Genomic_DNA"/>
</dbReference>
<dbReference type="Pfam" id="PF02624">
    <property type="entry name" value="YcaO"/>
    <property type="match status" value="1"/>
</dbReference>